<proteinExistence type="predicted"/>
<dbReference type="AlphaFoldDB" id="A0A2S1RB85"/>
<organism evidence="2 3">
    <name type="scientific">Dietzia lutea</name>
    <dbReference type="NCBI Taxonomy" id="546160"/>
    <lineage>
        <taxon>Bacteria</taxon>
        <taxon>Bacillati</taxon>
        <taxon>Actinomycetota</taxon>
        <taxon>Actinomycetes</taxon>
        <taxon>Mycobacteriales</taxon>
        <taxon>Dietziaceae</taxon>
        <taxon>Dietzia</taxon>
    </lineage>
</organism>
<dbReference type="InterPro" id="IPR036874">
    <property type="entry name" value="Carbonic_anhydrase_sf"/>
</dbReference>
<gene>
    <name evidence="2" type="ORF">A6035_16285</name>
</gene>
<sequence length="72" mass="8071">MRPHWAPEPFPDPEADARQSIARVESDPFLLHSTAVRGFVYDVSTGELREVQREKQPGLSALPPTSRASTKR</sequence>
<reference evidence="2 3" key="1">
    <citation type="submission" date="2016-04" db="EMBL/GenBank/DDBJ databases">
        <title>Complete genome sequence of Dietzia lutea YIM 80766T, a strain isolated from desert soil in Egypt.</title>
        <authorList>
            <person name="Zhao J."/>
            <person name="Hu B."/>
            <person name="Geng S."/>
            <person name="Nie Y."/>
            <person name="Tang Y."/>
        </authorList>
    </citation>
    <scope>NUCLEOTIDE SEQUENCE [LARGE SCALE GENOMIC DNA]</scope>
    <source>
        <strain evidence="2 3">YIM 80766</strain>
    </source>
</reference>
<dbReference type="GO" id="GO:0004089">
    <property type="term" value="F:carbonate dehydratase activity"/>
    <property type="evidence" value="ECO:0007669"/>
    <property type="project" value="InterPro"/>
</dbReference>
<dbReference type="KEGG" id="dlu:A6035_16285"/>
<name>A0A2S1RB85_9ACTN</name>
<dbReference type="EMBL" id="CP015449">
    <property type="protein sequence ID" value="AWH93481.1"/>
    <property type="molecule type" value="Genomic_DNA"/>
</dbReference>
<accession>A0A2S1RB85</accession>
<dbReference type="Proteomes" id="UP000244928">
    <property type="component" value="Chromosome"/>
</dbReference>
<evidence type="ECO:0000313" key="2">
    <source>
        <dbReference type="EMBL" id="AWH93481.1"/>
    </source>
</evidence>
<dbReference type="Gene3D" id="3.40.1050.10">
    <property type="entry name" value="Carbonic anhydrase"/>
    <property type="match status" value="1"/>
</dbReference>
<protein>
    <submittedName>
        <fullName evidence="2">Carbonic anhydrase</fullName>
    </submittedName>
</protein>
<dbReference type="SUPFAM" id="SSF53056">
    <property type="entry name" value="beta-carbonic anhydrase, cab"/>
    <property type="match status" value="1"/>
</dbReference>
<evidence type="ECO:0000256" key="1">
    <source>
        <dbReference type="SAM" id="MobiDB-lite"/>
    </source>
</evidence>
<feature type="region of interest" description="Disordered" evidence="1">
    <location>
        <begin position="51"/>
        <end position="72"/>
    </location>
</feature>
<keyword evidence="3" id="KW-1185">Reference proteome</keyword>
<evidence type="ECO:0000313" key="3">
    <source>
        <dbReference type="Proteomes" id="UP000244928"/>
    </source>
</evidence>
<dbReference type="GO" id="GO:0008270">
    <property type="term" value="F:zinc ion binding"/>
    <property type="evidence" value="ECO:0007669"/>
    <property type="project" value="InterPro"/>
</dbReference>